<reference evidence="1" key="2">
    <citation type="journal article" date="2024" name="Plant">
        <title>Genomic evolution and insights into agronomic trait innovations of Sesamum species.</title>
        <authorList>
            <person name="Miao H."/>
            <person name="Wang L."/>
            <person name="Qu L."/>
            <person name="Liu H."/>
            <person name="Sun Y."/>
            <person name="Le M."/>
            <person name="Wang Q."/>
            <person name="Wei S."/>
            <person name="Zheng Y."/>
            <person name="Lin W."/>
            <person name="Duan Y."/>
            <person name="Cao H."/>
            <person name="Xiong S."/>
            <person name="Wang X."/>
            <person name="Wei L."/>
            <person name="Li C."/>
            <person name="Ma Q."/>
            <person name="Ju M."/>
            <person name="Zhao R."/>
            <person name="Li G."/>
            <person name="Mu C."/>
            <person name="Tian Q."/>
            <person name="Mei H."/>
            <person name="Zhang T."/>
            <person name="Gao T."/>
            <person name="Zhang H."/>
        </authorList>
    </citation>
    <scope>NUCLEOTIDE SEQUENCE</scope>
    <source>
        <strain evidence="1">KEN8</strain>
    </source>
</reference>
<accession>A0AAW2JGT2</accession>
<proteinExistence type="predicted"/>
<sequence>MKSFWIPDSSHSGPLASLALGQICLGIVPSLRLQLDRKSKIDVERQAEKELVCKVGMNWESQEKDLENLTYGTENSEKFISDEVSSKQEQLHPRKEAFPIGRVTVAKPIPFLQKASLSYISSRFQAFPSVQRASNGNPFIQLVAILSSARPGLGVEPSKQIPIFLSLGVLCFEFSLGSPIAVRLKRQRKRWILFWVEGDDPNESTIKGAVSYISTKIPSPEQSHIRKSLSLRYPSVITKRSGKRIAAIESKQLNQKPLLLVFIVLIRQTIFLQNLEEGKRSEKENKWKIAFQAPTSNSYRTGILSSASELTGSNYQQWRRQQEHHKKERAEISPAAEVATSKPVSGPVGFVDSAIEVVRDSLPFAPSCEIEEIRKMKIVSPGRFIEPPSVFAVDRQLHANMLLTFSSNFGFSAENPAAVSPIDRIDHPVEVVAKSVVSPDPEPDSGPAFSPVG</sequence>
<reference evidence="1" key="1">
    <citation type="submission" date="2020-06" db="EMBL/GenBank/DDBJ databases">
        <authorList>
            <person name="Li T."/>
            <person name="Hu X."/>
            <person name="Zhang T."/>
            <person name="Song X."/>
            <person name="Zhang H."/>
            <person name="Dai N."/>
            <person name="Sheng W."/>
            <person name="Hou X."/>
            <person name="Wei L."/>
        </authorList>
    </citation>
    <scope>NUCLEOTIDE SEQUENCE</scope>
    <source>
        <strain evidence="1">KEN8</strain>
        <tissue evidence="1">Leaf</tissue>
    </source>
</reference>
<comment type="caution">
    <text evidence="1">The sequence shown here is derived from an EMBL/GenBank/DDBJ whole genome shotgun (WGS) entry which is preliminary data.</text>
</comment>
<name>A0AAW2JGT2_9LAMI</name>
<protein>
    <submittedName>
        <fullName evidence="1">Uncharacterized protein</fullName>
    </submittedName>
</protein>
<dbReference type="AlphaFoldDB" id="A0AAW2JGT2"/>
<evidence type="ECO:0000313" key="1">
    <source>
        <dbReference type="EMBL" id="KAL0293436.1"/>
    </source>
</evidence>
<dbReference type="EMBL" id="JACGWM010001363">
    <property type="protein sequence ID" value="KAL0293436.1"/>
    <property type="molecule type" value="Genomic_DNA"/>
</dbReference>
<organism evidence="1">
    <name type="scientific">Sesamum calycinum</name>
    <dbReference type="NCBI Taxonomy" id="2727403"/>
    <lineage>
        <taxon>Eukaryota</taxon>
        <taxon>Viridiplantae</taxon>
        <taxon>Streptophyta</taxon>
        <taxon>Embryophyta</taxon>
        <taxon>Tracheophyta</taxon>
        <taxon>Spermatophyta</taxon>
        <taxon>Magnoliopsida</taxon>
        <taxon>eudicotyledons</taxon>
        <taxon>Gunneridae</taxon>
        <taxon>Pentapetalae</taxon>
        <taxon>asterids</taxon>
        <taxon>lamiids</taxon>
        <taxon>Lamiales</taxon>
        <taxon>Pedaliaceae</taxon>
        <taxon>Sesamum</taxon>
    </lineage>
</organism>
<gene>
    <name evidence="1" type="ORF">Scaly_3141900</name>
</gene>